<gene>
    <name evidence="2" type="ORF">CDAR_204171</name>
</gene>
<feature type="region of interest" description="Disordered" evidence="1">
    <location>
        <begin position="43"/>
        <end position="101"/>
    </location>
</feature>
<evidence type="ECO:0000313" key="2">
    <source>
        <dbReference type="EMBL" id="GIY09808.1"/>
    </source>
</evidence>
<feature type="compositionally biased region" description="Basic and acidic residues" evidence="1">
    <location>
        <begin position="46"/>
        <end position="56"/>
    </location>
</feature>
<feature type="compositionally biased region" description="Basic and acidic residues" evidence="1">
    <location>
        <begin position="63"/>
        <end position="72"/>
    </location>
</feature>
<dbReference type="AlphaFoldDB" id="A0AAV4QJF2"/>
<reference evidence="2 3" key="1">
    <citation type="submission" date="2021-06" db="EMBL/GenBank/DDBJ databases">
        <title>Caerostris darwini draft genome.</title>
        <authorList>
            <person name="Kono N."/>
            <person name="Arakawa K."/>
        </authorList>
    </citation>
    <scope>NUCLEOTIDE SEQUENCE [LARGE SCALE GENOMIC DNA]</scope>
</reference>
<comment type="caution">
    <text evidence="2">The sequence shown here is derived from an EMBL/GenBank/DDBJ whole genome shotgun (WGS) entry which is preliminary data.</text>
</comment>
<dbReference type="Proteomes" id="UP001054837">
    <property type="component" value="Unassembled WGS sequence"/>
</dbReference>
<accession>A0AAV4QJF2</accession>
<dbReference type="EMBL" id="BPLQ01004681">
    <property type="protein sequence ID" value="GIY09808.1"/>
    <property type="molecule type" value="Genomic_DNA"/>
</dbReference>
<name>A0AAV4QJF2_9ARAC</name>
<organism evidence="2 3">
    <name type="scientific">Caerostris darwini</name>
    <dbReference type="NCBI Taxonomy" id="1538125"/>
    <lineage>
        <taxon>Eukaryota</taxon>
        <taxon>Metazoa</taxon>
        <taxon>Ecdysozoa</taxon>
        <taxon>Arthropoda</taxon>
        <taxon>Chelicerata</taxon>
        <taxon>Arachnida</taxon>
        <taxon>Araneae</taxon>
        <taxon>Araneomorphae</taxon>
        <taxon>Entelegynae</taxon>
        <taxon>Araneoidea</taxon>
        <taxon>Araneidae</taxon>
        <taxon>Caerostris</taxon>
    </lineage>
</organism>
<sequence length="116" mass="12973">MDDTFGVVHIAAVIACHPSSGQALVSDVGSSCQRWKWTLFSIHHPRREDNPSERDNPLTMPKEGGRKGDGYARRHHPRSDNPSLEGPSDPDVRRRIRKHGKAQMVAGNWTCPLIVK</sequence>
<evidence type="ECO:0000256" key="1">
    <source>
        <dbReference type="SAM" id="MobiDB-lite"/>
    </source>
</evidence>
<proteinExistence type="predicted"/>
<protein>
    <submittedName>
        <fullName evidence="2">Uncharacterized protein</fullName>
    </submittedName>
</protein>
<keyword evidence="3" id="KW-1185">Reference proteome</keyword>
<evidence type="ECO:0000313" key="3">
    <source>
        <dbReference type="Proteomes" id="UP001054837"/>
    </source>
</evidence>